<dbReference type="InterPro" id="IPR032710">
    <property type="entry name" value="NTF2-like_dom_sf"/>
</dbReference>
<gene>
    <name evidence="2" type="ORF">EDD35_6807</name>
</gene>
<dbReference type="NCBIfam" id="TIGR02246">
    <property type="entry name" value="SgcJ/EcaC family oxidoreductase"/>
    <property type="match status" value="1"/>
</dbReference>
<dbReference type="GeneID" id="301848053"/>
<feature type="domain" description="SnoaL-like" evidence="1">
    <location>
        <begin position="143"/>
        <end position="264"/>
    </location>
</feature>
<dbReference type="Pfam" id="PF13474">
    <property type="entry name" value="SnoaL_3"/>
    <property type="match status" value="2"/>
</dbReference>
<organism evidence="2 3">
    <name type="scientific">Amycolatopsis thermoflava</name>
    <dbReference type="NCBI Taxonomy" id="84480"/>
    <lineage>
        <taxon>Bacteria</taxon>
        <taxon>Bacillati</taxon>
        <taxon>Actinomycetota</taxon>
        <taxon>Actinomycetes</taxon>
        <taxon>Pseudonocardiales</taxon>
        <taxon>Pseudonocardiaceae</taxon>
        <taxon>Amycolatopsis</taxon>
        <taxon>Amycolatopsis methanolica group</taxon>
    </lineage>
</organism>
<dbReference type="Gene3D" id="3.10.450.50">
    <property type="match status" value="2"/>
</dbReference>
<evidence type="ECO:0000259" key="1">
    <source>
        <dbReference type="Pfam" id="PF13474"/>
    </source>
</evidence>
<accession>A0A3N2H634</accession>
<protein>
    <submittedName>
        <fullName evidence="2">Uncharacterized protein (TIGR02246 family)</fullName>
    </submittedName>
</protein>
<dbReference type="SUPFAM" id="SSF54427">
    <property type="entry name" value="NTF2-like"/>
    <property type="match status" value="2"/>
</dbReference>
<dbReference type="InterPro" id="IPR037401">
    <property type="entry name" value="SnoaL-like"/>
</dbReference>
<name>A0A3N2H634_9PSEU</name>
<sequence>MTTDEQQIRTLIEHWAGAVHRGDIEGVLAGHAGDIVMFDVPPPDTGVRGLDAYRDTWPAFFSWQAQGAVFDLESVEITAGADVAFAHALLRCGTPDELARHPARRLRLTLGLRKENGRWTVAHEHHSFPHADQDDGTDAEAEVRALHERWFAATTRKDLDGLMAPIAKDVVSYEHDTPLQHLGRDAVREVCRRGLDWSDAVVRWEVPDMTVLVRGDLAVAWGLNRMIAEDTDGTTTESWSRGTRVFQRRDGEWQLIHQHLSFPYDPESGAAVTDLHP</sequence>
<proteinExistence type="predicted"/>
<evidence type="ECO:0000313" key="2">
    <source>
        <dbReference type="EMBL" id="ROS44366.1"/>
    </source>
</evidence>
<dbReference type="Proteomes" id="UP000274843">
    <property type="component" value="Unassembled WGS sequence"/>
</dbReference>
<keyword evidence="3" id="KW-1185">Reference proteome</keyword>
<dbReference type="InterPro" id="IPR011944">
    <property type="entry name" value="Steroid_delta5-4_isomerase"/>
</dbReference>
<dbReference type="AlphaFoldDB" id="A0A3N2H634"/>
<comment type="caution">
    <text evidence="2">The sequence shown here is derived from an EMBL/GenBank/DDBJ whole genome shotgun (WGS) entry which is preliminary data.</text>
</comment>
<dbReference type="EMBL" id="RKHY01000001">
    <property type="protein sequence ID" value="ROS44366.1"/>
    <property type="molecule type" value="Genomic_DNA"/>
</dbReference>
<reference evidence="2 3" key="1">
    <citation type="submission" date="2018-11" db="EMBL/GenBank/DDBJ databases">
        <title>Sequencing the genomes of 1000 actinobacteria strains.</title>
        <authorList>
            <person name="Klenk H.-P."/>
        </authorList>
    </citation>
    <scope>NUCLEOTIDE SEQUENCE [LARGE SCALE GENOMIC DNA]</scope>
    <source>
        <strain evidence="2 3">DSM 44348</strain>
    </source>
</reference>
<feature type="domain" description="SnoaL-like" evidence="1">
    <location>
        <begin position="8"/>
        <end position="129"/>
    </location>
</feature>
<dbReference type="RefSeq" id="WP_123686348.1">
    <property type="nucleotide sequence ID" value="NZ_RKHY01000001.1"/>
</dbReference>
<evidence type="ECO:0000313" key="3">
    <source>
        <dbReference type="Proteomes" id="UP000274843"/>
    </source>
</evidence>